<dbReference type="Pfam" id="PF02627">
    <property type="entry name" value="CMD"/>
    <property type="match status" value="2"/>
</dbReference>
<dbReference type="GO" id="GO:0051920">
    <property type="term" value="F:peroxiredoxin activity"/>
    <property type="evidence" value="ECO:0007669"/>
    <property type="project" value="InterPro"/>
</dbReference>
<keyword evidence="3" id="KW-1185">Reference proteome</keyword>
<dbReference type="Gene3D" id="1.20.1290.10">
    <property type="entry name" value="AhpD-like"/>
    <property type="match status" value="1"/>
</dbReference>
<feature type="domain" description="Carboxymuconolactone decarboxylase-like" evidence="1">
    <location>
        <begin position="27"/>
        <end position="111"/>
    </location>
</feature>
<evidence type="ECO:0000259" key="1">
    <source>
        <dbReference type="Pfam" id="PF02627"/>
    </source>
</evidence>
<protein>
    <submittedName>
        <fullName evidence="2">4-carboxymuconolactone decarboxylase</fullName>
    </submittedName>
</protein>
<dbReference type="PANTHER" id="PTHR33570">
    <property type="entry name" value="4-CARBOXYMUCONOLACTONE DECARBOXYLASE FAMILY PROTEIN"/>
    <property type="match status" value="1"/>
</dbReference>
<dbReference type="InterPro" id="IPR003779">
    <property type="entry name" value="CMD-like"/>
</dbReference>
<evidence type="ECO:0000313" key="2">
    <source>
        <dbReference type="EMBL" id="TDX53227.1"/>
    </source>
</evidence>
<dbReference type="RefSeq" id="WP_134114865.1">
    <property type="nucleotide sequence ID" value="NZ_SOEG01000003.1"/>
</dbReference>
<organism evidence="2 3">
    <name type="scientific">Orenia marismortui</name>
    <dbReference type="NCBI Taxonomy" id="46469"/>
    <lineage>
        <taxon>Bacteria</taxon>
        <taxon>Bacillati</taxon>
        <taxon>Bacillota</taxon>
        <taxon>Clostridia</taxon>
        <taxon>Halanaerobiales</taxon>
        <taxon>Halobacteroidaceae</taxon>
        <taxon>Orenia</taxon>
    </lineage>
</organism>
<dbReference type="InterPro" id="IPR052512">
    <property type="entry name" value="4CMD/NDH-1_regulator"/>
</dbReference>
<reference evidence="2 3" key="1">
    <citation type="submission" date="2019-03" db="EMBL/GenBank/DDBJ databases">
        <title>Subsurface microbial communities from deep shales in Ohio and West Virginia, USA.</title>
        <authorList>
            <person name="Wrighton K."/>
        </authorList>
    </citation>
    <scope>NUCLEOTIDE SEQUENCE [LARGE SCALE GENOMIC DNA]</scope>
    <source>
        <strain evidence="2 3">MSL 6dP</strain>
    </source>
</reference>
<accession>A0A4R8H148</accession>
<dbReference type="Proteomes" id="UP000295832">
    <property type="component" value="Unassembled WGS sequence"/>
</dbReference>
<proteinExistence type="predicted"/>
<evidence type="ECO:0000313" key="3">
    <source>
        <dbReference type="Proteomes" id="UP000295832"/>
    </source>
</evidence>
<feature type="domain" description="Carboxymuconolactone decarboxylase-like" evidence="1">
    <location>
        <begin position="167"/>
        <end position="246"/>
    </location>
</feature>
<dbReference type="InterPro" id="IPR029032">
    <property type="entry name" value="AhpD-like"/>
</dbReference>
<dbReference type="EMBL" id="SOEG01000003">
    <property type="protein sequence ID" value="TDX53227.1"/>
    <property type="molecule type" value="Genomic_DNA"/>
</dbReference>
<dbReference type="AlphaFoldDB" id="A0A4R8H148"/>
<dbReference type="SUPFAM" id="SSF69118">
    <property type="entry name" value="AhpD-like"/>
    <property type="match status" value="1"/>
</dbReference>
<sequence length="255" mass="28669">MNRLNQAKERMSKLFNDTELSISKTDPDFSEIVKNFIYGDVYSHVELTDKERELITVVVLITNQTLGKLKRHIKGTLNIGLSPVEIKEALYQCAPYIGISKVLEALDATNEVFAEMNISLPLENQKEVTEDNRFDKGLKVQKSIFGDVIDKMHENTPDNQKHIKKYYLSAMCFGDFYTRGGLDVKMRELLTFSILCALGGCESQLKAHVAGNLSVGNDKEILLLALTQCIPYIGYPRTLNALACINEVISAEEKN</sequence>
<gene>
    <name evidence="2" type="ORF">C7959_10379</name>
</gene>
<comment type="caution">
    <text evidence="2">The sequence shown here is derived from an EMBL/GenBank/DDBJ whole genome shotgun (WGS) entry which is preliminary data.</text>
</comment>
<name>A0A4R8H148_9FIRM</name>
<dbReference type="PANTHER" id="PTHR33570:SF2">
    <property type="entry name" value="CARBOXYMUCONOLACTONE DECARBOXYLASE-LIKE DOMAIN-CONTAINING PROTEIN"/>
    <property type="match status" value="1"/>
</dbReference>